<keyword evidence="2" id="KW-1185">Reference proteome</keyword>
<evidence type="ECO:0000313" key="1">
    <source>
        <dbReference type="EMBL" id="KAG5264591.1"/>
    </source>
</evidence>
<accession>A0AAV6FSW3</accession>
<name>A0AAV6FSW3_9TELE</name>
<protein>
    <submittedName>
        <fullName evidence="1">Uncharacterized protein</fullName>
    </submittedName>
</protein>
<evidence type="ECO:0000313" key="2">
    <source>
        <dbReference type="Proteomes" id="UP000823561"/>
    </source>
</evidence>
<dbReference type="AlphaFoldDB" id="A0AAV6FSW3"/>
<dbReference type="EMBL" id="JADWDJ010000020">
    <property type="protein sequence ID" value="KAG5264591.1"/>
    <property type="molecule type" value="Genomic_DNA"/>
</dbReference>
<gene>
    <name evidence="1" type="ORF">AALO_G00255890</name>
</gene>
<sequence>MAPSVGMSPCRASCASRGLDCFGLLAKCRWHCPCGDVHLITLQFNMTENVEFFCTPPWDGCVRESPQGHQHKKSSKLPHTVLICNCNFNLQCFGHMTEIIIRQTLQIKVTIANEDSVRELASFFYNLT</sequence>
<comment type="caution">
    <text evidence="1">The sequence shown here is derived from an EMBL/GenBank/DDBJ whole genome shotgun (WGS) entry which is preliminary data.</text>
</comment>
<organism evidence="1 2">
    <name type="scientific">Alosa alosa</name>
    <name type="common">allis shad</name>
    <dbReference type="NCBI Taxonomy" id="278164"/>
    <lineage>
        <taxon>Eukaryota</taxon>
        <taxon>Metazoa</taxon>
        <taxon>Chordata</taxon>
        <taxon>Craniata</taxon>
        <taxon>Vertebrata</taxon>
        <taxon>Euteleostomi</taxon>
        <taxon>Actinopterygii</taxon>
        <taxon>Neopterygii</taxon>
        <taxon>Teleostei</taxon>
        <taxon>Clupei</taxon>
        <taxon>Clupeiformes</taxon>
        <taxon>Clupeoidei</taxon>
        <taxon>Clupeidae</taxon>
        <taxon>Alosa</taxon>
    </lineage>
</organism>
<dbReference type="Proteomes" id="UP000823561">
    <property type="component" value="Chromosome 20"/>
</dbReference>
<proteinExistence type="predicted"/>
<reference evidence="1" key="1">
    <citation type="submission" date="2020-10" db="EMBL/GenBank/DDBJ databases">
        <title>Chromosome-scale genome assembly of the Allis shad, Alosa alosa.</title>
        <authorList>
            <person name="Margot Z."/>
            <person name="Christophe K."/>
            <person name="Cabau C."/>
            <person name="Louis A."/>
            <person name="Berthelot C."/>
            <person name="Parey E."/>
            <person name="Roest Crollius H."/>
            <person name="Montfort J."/>
            <person name="Robinson-Rechavi M."/>
            <person name="Bucao C."/>
            <person name="Bouchez O."/>
            <person name="Gislard M."/>
            <person name="Lluch J."/>
            <person name="Milhes M."/>
            <person name="Lampietro C."/>
            <person name="Lopez Roques C."/>
            <person name="Donnadieu C."/>
            <person name="Braasch I."/>
            <person name="Desvignes T."/>
            <person name="Postlethwait J."/>
            <person name="Bobe J."/>
            <person name="Guiguen Y."/>
        </authorList>
    </citation>
    <scope>NUCLEOTIDE SEQUENCE</scope>
    <source>
        <strain evidence="1">M-15738</strain>
        <tissue evidence="1">Blood</tissue>
    </source>
</reference>